<feature type="non-terminal residue" evidence="6">
    <location>
        <position position="1"/>
    </location>
</feature>
<dbReference type="GO" id="GO:0016702">
    <property type="term" value="F:oxidoreductase activity, acting on single donors with incorporation of molecular oxygen, incorporation of two atoms of oxygen"/>
    <property type="evidence" value="ECO:0007669"/>
    <property type="project" value="InterPro"/>
</dbReference>
<gene>
    <name evidence="6" type="ORF">FD754_017198</name>
</gene>
<evidence type="ECO:0000313" key="7">
    <source>
        <dbReference type="Proteomes" id="UP000326458"/>
    </source>
</evidence>
<dbReference type="Proteomes" id="UP000326458">
    <property type="component" value="Unassembled WGS sequence"/>
</dbReference>
<comment type="caution">
    <text evidence="6">The sequence shown here is derived from an EMBL/GenBank/DDBJ whole genome shotgun (WGS) entry which is preliminary data.</text>
</comment>
<sequence>KKYMENTHQKTVIFAQGKTLPCIAPLLTTVEETPQVISAQVQGHLPEWLNGYLLRTGPGKFEFGKDK</sequence>
<organism evidence="6 7">
    <name type="scientific">Muntiacus muntjak</name>
    <name type="common">Barking deer</name>
    <name type="synonym">Indian muntjac</name>
    <dbReference type="NCBI Taxonomy" id="9888"/>
    <lineage>
        <taxon>Eukaryota</taxon>
        <taxon>Metazoa</taxon>
        <taxon>Chordata</taxon>
        <taxon>Craniata</taxon>
        <taxon>Vertebrata</taxon>
        <taxon>Euteleostomi</taxon>
        <taxon>Mammalia</taxon>
        <taxon>Eutheria</taxon>
        <taxon>Laurasiatheria</taxon>
        <taxon>Artiodactyla</taxon>
        <taxon>Ruminantia</taxon>
        <taxon>Pecora</taxon>
        <taxon>Cervidae</taxon>
        <taxon>Muntiacinae</taxon>
        <taxon>Muntiacus</taxon>
    </lineage>
</organism>
<keyword evidence="7" id="KW-1185">Reference proteome</keyword>
<evidence type="ECO:0000256" key="4">
    <source>
        <dbReference type="ARBA" id="ARBA00023004"/>
    </source>
</evidence>
<keyword evidence="4" id="KW-0408">Iron</keyword>
<evidence type="ECO:0000256" key="3">
    <source>
        <dbReference type="ARBA" id="ARBA00022723"/>
    </source>
</evidence>
<proteinExistence type="inferred from homology"/>
<evidence type="ECO:0000256" key="1">
    <source>
        <dbReference type="ARBA" id="ARBA00001954"/>
    </source>
</evidence>
<evidence type="ECO:0000256" key="2">
    <source>
        <dbReference type="ARBA" id="ARBA00006787"/>
    </source>
</evidence>
<evidence type="ECO:0000313" key="6">
    <source>
        <dbReference type="EMBL" id="KAB0352341.1"/>
    </source>
</evidence>
<dbReference type="Pfam" id="PF03055">
    <property type="entry name" value="RPE65"/>
    <property type="match status" value="1"/>
</dbReference>
<comment type="similarity">
    <text evidence="2 5">Belongs to the carotenoid oxygenase family.</text>
</comment>
<reference evidence="6 7" key="1">
    <citation type="submission" date="2019-06" db="EMBL/GenBank/DDBJ databases">
        <title>Discovery of a novel chromosome fission-fusion reversal in muntjac.</title>
        <authorList>
            <person name="Mudd A.B."/>
            <person name="Bredeson J.V."/>
            <person name="Baum R."/>
            <person name="Hockemeyer D."/>
            <person name="Rokhsar D.S."/>
        </authorList>
    </citation>
    <scope>NUCLEOTIDE SEQUENCE [LARGE SCALE GENOMIC DNA]</scope>
    <source>
        <strain evidence="6">UTSW_UCB_Mm</strain>
        <tissue evidence="6">Fibroblast cell line</tissue>
    </source>
</reference>
<keyword evidence="3" id="KW-0479">Metal-binding</keyword>
<comment type="cofactor">
    <cofactor evidence="1">
        <name>Fe(2+)</name>
        <dbReference type="ChEBI" id="CHEBI:29033"/>
    </cofactor>
</comment>
<dbReference type="EMBL" id="VCEA01000002">
    <property type="protein sequence ID" value="KAB0352341.1"/>
    <property type="molecule type" value="Genomic_DNA"/>
</dbReference>
<dbReference type="GO" id="GO:0046872">
    <property type="term" value="F:metal ion binding"/>
    <property type="evidence" value="ECO:0007669"/>
    <property type="project" value="UniProtKB-KW"/>
</dbReference>
<evidence type="ECO:0000256" key="5">
    <source>
        <dbReference type="RuleBase" id="RU003799"/>
    </source>
</evidence>
<dbReference type="AlphaFoldDB" id="A0A5N3VSX8"/>
<accession>A0A5N3VSX8</accession>
<protein>
    <submittedName>
        <fullName evidence="6">Uncharacterized protein</fullName>
    </submittedName>
</protein>
<name>A0A5N3VSX8_MUNMU</name>
<dbReference type="InterPro" id="IPR004294">
    <property type="entry name" value="Carotenoid_Oase"/>
</dbReference>